<keyword evidence="1" id="KW-1133">Transmembrane helix</keyword>
<reference evidence="2 3" key="1">
    <citation type="submission" date="2013-09" db="EMBL/GenBank/DDBJ databases">
        <title>Corchorus capsularis genome sequencing.</title>
        <authorList>
            <person name="Alam M."/>
            <person name="Haque M.S."/>
            <person name="Islam M.S."/>
            <person name="Emdad E.M."/>
            <person name="Islam M.M."/>
            <person name="Ahmed B."/>
            <person name="Halim A."/>
            <person name="Hossen Q.M.M."/>
            <person name="Hossain M.Z."/>
            <person name="Ahmed R."/>
            <person name="Khan M.M."/>
            <person name="Islam R."/>
            <person name="Rashid M.M."/>
            <person name="Khan S.A."/>
            <person name="Rahman M.S."/>
            <person name="Alam M."/>
        </authorList>
    </citation>
    <scope>NUCLEOTIDE SEQUENCE [LARGE SCALE GENOMIC DNA]</scope>
    <source>
        <strain evidence="3">cv. CVL-1</strain>
        <tissue evidence="2">Whole seedling</tissue>
    </source>
</reference>
<protein>
    <submittedName>
        <fullName evidence="2">Uncharacterized protein</fullName>
    </submittedName>
</protein>
<dbReference type="Proteomes" id="UP000188268">
    <property type="component" value="Unassembled WGS sequence"/>
</dbReference>
<accession>A0A1R3IX49</accession>
<comment type="caution">
    <text evidence="2">The sequence shown here is derived from an EMBL/GenBank/DDBJ whole genome shotgun (WGS) entry which is preliminary data.</text>
</comment>
<keyword evidence="3" id="KW-1185">Reference proteome</keyword>
<name>A0A1R3IX49_COCAP</name>
<gene>
    <name evidence="2" type="ORF">CCACVL1_09249</name>
</gene>
<dbReference type="EMBL" id="AWWV01009296">
    <property type="protein sequence ID" value="OMO87134.1"/>
    <property type="molecule type" value="Genomic_DNA"/>
</dbReference>
<organism evidence="2 3">
    <name type="scientific">Corchorus capsularis</name>
    <name type="common">Jute</name>
    <dbReference type="NCBI Taxonomy" id="210143"/>
    <lineage>
        <taxon>Eukaryota</taxon>
        <taxon>Viridiplantae</taxon>
        <taxon>Streptophyta</taxon>
        <taxon>Embryophyta</taxon>
        <taxon>Tracheophyta</taxon>
        <taxon>Spermatophyta</taxon>
        <taxon>Magnoliopsida</taxon>
        <taxon>eudicotyledons</taxon>
        <taxon>Gunneridae</taxon>
        <taxon>Pentapetalae</taxon>
        <taxon>rosids</taxon>
        <taxon>malvids</taxon>
        <taxon>Malvales</taxon>
        <taxon>Malvaceae</taxon>
        <taxon>Grewioideae</taxon>
        <taxon>Apeibeae</taxon>
        <taxon>Corchorus</taxon>
    </lineage>
</organism>
<evidence type="ECO:0000313" key="2">
    <source>
        <dbReference type="EMBL" id="OMO87134.1"/>
    </source>
</evidence>
<evidence type="ECO:0000256" key="1">
    <source>
        <dbReference type="SAM" id="Phobius"/>
    </source>
</evidence>
<sequence length="98" mass="10941">MAFIGPQNDGLELQGVELAMASTSLSTDDGDYPAVKLFGSKSHRAKISIIDNISGIIKPGRFFRQFILYFCMQLASISMFRCLASVFQTMIMFTVKLY</sequence>
<keyword evidence="1" id="KW-0812">Transmembrane</keyword>
<keyword evidence="1" id="KW-0472">Membrane</keyword>
<dbReference type="Gramene" id="OMO87134">
    <property type="protein sequence ID" value="OMO87134"/>
    <property type="gene ID" value="CCACVL1_09249"/>
</dbReference>
<proteinExistence type="predicted"/>
<evidence type="ECO:0000313" key="3">
    <source>
        <dbReference type="Proteomes" id="UP000188268"/>
    </source>
</evidence>
<dbReference type="AlphaFoldDB" id="A0A1R3IX49"/>
<feature type="transmembrane region" description="Helical" evidence="1">
    <location>
        <begin position="66"/>
        <end position="93"/>
    </location>
</feature>